<evidence type="ECO:0000313" key="2">
    <source>
        <dbReference type="EMBL" id="KAK1735415.1"/>
    </source>
</evidence>
<evidence type="ECO:0000256" key="1">
    <source>
        <dbReference type="SAM" id="MobiDB-lite"/>
    </source>
</evidence>
<sequence>MIGDSDIDDSSSSGSDHVNFSDPTKDSAVETTTGRQIASKRSKKKRVSKSQHSLDTMRQRVSHLMSIFEENGWFIPMPESTAPHQINNTKKSGGKVWSNRNYGADKKRQRKQSERVMLETRIQQLEAVLKDEHGYDTM</sequence>
<organism evidence="2 3">
    <name type="scientific">Skeletonema marinoi</name>
    <dbReference type="NCBI Taxonomy" id="267567"/>
    <lineage>
        <taxon>Eukaryota</taxon>
        <taxon>Sar</taxon>
        <taxon>Stramenopiles</taxon>
        <taxon>Ochrophyta</taxon>
        <taxon>Bacillariophyta</taxon>
        <taxon>Coscinodiscophyceae</taxon>
        <taxon>Thalassiosirophycidae</taxon>
        <taxon>Thalassiosirales</taxon>
        <taxon>Skeletonemataceae</taxon>
        <taxon>Skeletonema</taxon>
        <taxon>Skeletonema marinoi-dohrnii complex</taxon>
    </lineage>
</organism>
<proteinExistence type="predicted"/>
<name>A0AAD8XXT7_9STRA</name>
<accession>A0AAD8XXT7</accession>
<reference evidence="2" key="1">
    <citation type="submission" date="2023-06" db="EMBL/GenBank/DDBJ databases">
        <title>Survivors Of The Sea: Transcriptome response of Skeletonema marinoi to long-term dormancy.</title>
        <authorList>
            <person name="Pinder M.I.M."/>
            <person name="Kourtchenko O."/>
            <person name="Robertson E.K."/>
            <person name="Larsson T."/>
            <person name="Maumus F."/>
            <person name="Osuna-Cruz C.M."/>
            <person name="Vancaester E."/>
            <person name="Stenow R."/>
            <person name="Vandepoele K."/>
            <person name="Ploug H."/>
            <person name="Bruchert V."/>
            <person name="Godhe A."/>
            <person name="Topel M."/>
        </authorList>
    </citation>
    <scope>NUCLEOTIDE SEQUENCE</scope>
    <source>
        <strain evidence="2">R05AC</strain>
    </source>
</reference>
<evidence type="ECO:0000313" key="3">
    <source>
        <dbReference type="Proteomes" id="UP001224775"/>
    </source>
</evidence>
<dbReference type="AlphaFoldDB" id="A0AAD8XXT7"/>
<dbReference type="Proteomes" id="UP001224775">
    <property type="component" value="Unassembled WGS sequence"/>
</dbReference>
<gene>
    <name evidence="2" type="ORF">QTG54_014029</name>
</gene>
<feature type="compositionally biased region" description="Basic residues" evidence="1">
    <location>
        <begin position="38"/>
        <end position="49"/>
    </location>
</feature>
<keyword evidence="3" id="KW-1185">Reference proteome</keyword>
<feature type="compositionally biased region" description="Basic and acidic residues" evidence="1">
    <location>
        <begin position="103"/>
        <end position="114"/>
    </location>
</feature>
<feature type="region of interest" description="Disordered" evidence="1">
    <location>
        <begin position="79"/>
        <end position="114"/>
    </location>
</feature>
<feature type="compositionally biased region" description="Polar residues" evidence="1">
    <location>
        <begin position="82"/>
        <end position="91"/>
    </location>
</feature>
<dbReference type="EMBL" id="JATAAI010000034">
    <property type="protein sequence ID" value="KAK1735415.1"/>
    <property type="molecule type" value="Genomic_DNA"/>
</dbReference>
<feature type="region of interest" description="Disordered" evidence="1">
    <location>
        <begin position="1"/>
        <end position="58"/>
    </location>
</feature>
<comment type="caution">
    <text evidence="2">The sequence shown here is derived from an EMBL/GenBank/DDBJ whole genome shotgun (WGS) entry which is preliminary data.</text>
</comment>
<protein>
    <submittedName>
        <fullName evidence="2">Uncharacterized protein</fullName>
    </submittedName>
</protein>